<evidence type="ECO:0000313" key="3">
    <source>
        <dbReference type="EMBL" id="ADL36515.1"/>
    </source>
</evidence>
<dbReference type="PROSITE" id="PS51257">
    <property type="entry name" value="PROKAR_LIPOPROTEIN"/>
    <property type="match status" value="1"/>
</dbReference>
<dbReference type="EMBL" id="CP001813">
    <property type="protein sequence ID" value="ADL36515.1"/>
    <property type="molecule type" value="Genomic_DNA"/>
</dbReference>
<organism evidence="3 4">
    <name type="scientific">Butyrivibrio proteoclasticus (strain ATCC 51982 / DSM 14932 / B316)</name>
    <name type="common">Clostridium proteoclasticum</name>
    <dbReference type="NCBI Taxonomy" id="515622"/>
    <lineage>
        <taxon>Bacteria</taxon>
        <taxon>Bacillati</taxon>
        <taxon>Bacillota</taxon>
        <taxon>Clostridia</taxon>
        <taxon>Lachnospirales</taxon>
        <taxon>Lachnospiraceae</taxon>
        <taxon>Butyrivibrio</taxon>
    </lineage>
</organism>
<dbReference type="HOGENOM" id="CLU_1056382_0_0_9"/>
<keyword evidence="4" id="KW-1185">Reference proteome</keyword>
<feature type="signal peptide" evidence="2">
    <location>
        <begin position="1"/>
        <end position="19"/>
    </location>
</feature>
<dbReference type="RefSeq" id="WP_013283163.1">
    <property type="nucleotide sequence ID" value="NC_014390.1"/>
</dbReference>
<dbReference type="AlphaFoldDB" id="E0S533"/>
<feature type="compositionally biased region" description="Basic and acidic residues" evidence="1">
    <location>
        <begin position="38"/>
        <end position="53"/>
    </location>
</feature>
<dbReference type="eggNOG" id="ENOG5033UG4">
    <property type="taxonomic scope" value="Bacteria"/>
</dbReference>
<sequence>MKKIISIMLTCTLYFFLFGCGESSQITPQNSESVKIQDSQKTDEPADASKESVEETGGVEKIIGDWFGQTEIHTDYNDGTFDAVLSINADNTWASCVDGDFNWGTWEAASEKGNRIVLTVQYEGTDGTNEWSFEKHPDGYYYEYVHMETIEFKMTKLESEPADQIYNDWYGEITYIDKYDNEEEEAKTSISINSDGTWSSSVSGANNNGNIRYVSESGHLIILDVVYEGVDKTNQWGVVKKANGQFYYEYYHGQLIEIPINPL</sequence>
<dbReference type="Proteomes" id="UP000001299">
    <property type="component" value="Plasmid pCY186"/>
</dbReference>
<geneLocation type="plasmid" evidence="3 4">
    <name>pCY186</name>
</geneLocation>
<protein>
    <recommendedName>
        <fullName evidence="5">MORN repeat-containing protein</fullName>
    </recommendedName>
</protein>
<evidence type="ECO:0000313" key="4">
    <source>
        <dbReference type="Proteomes" id="UP000001299"/>
    </source>
</evidence>
<keyword evidence="2" id="KW-0732">Signal</keyword>
<name>E0S533_BUTPB</name>
<accession>E0S533</accession>
<keyword evidence="3" id="KW-0614">Plasmid</keyword>
<evidence type="ECO:0000256" key="1">
    <source>
        <dbReference type="SAM" id="MobiDB-lite"/>
    </source>
</evidence>
<evidence type="ECO:0000256" key="2">
    <source>
        <dbReference type="SAM" id="SignalP"/>
    </source>
</evidence>
<feature type="chain" id="PRO_5039394096" description="MORN repeat-containing protein" evidence="2">
    <location>
        <begin position="20"/>
        <end position="263"/>
    </location>
</feature>
<reference evidence="3 4" key="1">
    <citation type="journal article" date="2010" name="PLoS ONE">
        <title>The glycobiome of the rumen bacterium Butyrivibrio proteoclasticus B316(T) highlights adaptation to a polysaccharide-rich environment.</title>
        <authorList>
            <person name="Kelly W.J."/>
            <person name="Leahy S.C."/>
            <person name="Altermann E."/>
            <person name="Yeoman C.J."/>
            <person name="Dunne J.C."/>
            <person name="Kong Z."/>
            <person name="Pacheco D.M."/>
            <person name="Li D."/>
            <person name="Noel S.J."/>
            <person name="Moon C.D."/>
            <person name="Cookson A.L."/>
            <person name="Attwood G.T."/>
        </authorList>
    </citation>
    <scope>NUCLEOTIDE SEQUENCE [LARGE SCALE GENOMIC DNA]</scope>
    <source>
        <strain evidence="4">ATCC 51982 / DSM 14932 / B316</strain>
        <plasmid evidence="4">Plasmid pCY186</plasmid>
    </source>
</reference>
<evidence type="ECO:0008006" key="5">
    <source>
        <dbReference type="Google" id="ProtNLM"/>
    </source>
</evidence>
<dbReference type="KEGG" id="bpb:bpr_IV151"/>
<feature type="region of interest" description="Disordered" evidence="1">
    <location>
        <begin position="29"/>
        <end position="56"/>
    </location>
</feature>
<gene>
    <name evidence="3" type="ordered locus">bpr_IV151</name>
</gene>
<proteinExistence type="predicted"/>